<dbReference type="AlphaFoldDB" id="A0AAE2V841"/>
<accession>A0AAE2V841</accession>
<keyword evidence="3 6" id="KW-0378">Hydrolase</keyword>
<dbReference type="PANTHER" id="PTHR42693">
    <property type="entry name" value="ARYLSULFATASE FAMILY MEMBER"/>
    <property type="match status" value="1"/>
</dbReference>
<evidence type="ECO:0000313" key="7">
    <source>
        <dbReference type="Proteomes" id="UP000634206"/>
    </source>
</evidence>
<dbReference type="GO" id="GO:0046872">
    <property type="term" value="F:metal ion binding"/>
    <property type="evidence" value="ECO:0007669"/>
    <property type="project" value="UniProtKB-KW"/>
</dbReference>
<dbReference type="InterPro" id="IPR000917">
    <property type="entry name" value="Sulfatase_N"/>
</dbReference>
<dbReference type="RefSeq" id="WP_309489503.1">
    <property type="nucleotide sequence ID" value="NZ_JAENIG010000004.1"/>
</dbReference>
<dbReference type="InterPro" id="IPR024607">
    <property type="entry name" value="Sulfatase_CS"/>
</dbReference>
<evidence type="ECO:0000256" key="4">
    <source>
        <dbReference type="ARBA" id="ARBA00022837"/>
    </source>
</evidence>
<evidence type="ECO:0000256" key="3">
    <source>
        <dbReference type="ARBA" id="ARBA00022801"/>
    </source>
</evidence>
<dbReference type="Pfam" id="PF00884">
    <property type="entry name" value="Sulfatase"/>
    <property type="match status" value="1"/>
</dbReference>
<evidence type="ECO:0000259" key="5">
    <source>
        <dbReference type="Pfam" id="PF00884"/>
    </source>
</evidence>
<feature type="domain" description="Sulfatase N-terminal" evidence="5">
    <location>
        <begin position="37"/>
        <end position="379"/>
    </location>
</feature>
<dbReference type="GO" id="GO:0004065">
    <property type="term" value="F:arylsulfatase activity"/>
    <property type="evidence" value="ECO:0007669"/>
    <property type="project" value="TreeGrafter"/>
</dbReference>
<dbReference type="InterPro" id="IPR050738">
    <property type="entry name" value="Sulfatase"/>
</dbReference>
<comment type="similarity">
    <text evidence="1">Belongs to the sulfatase family.</text>
</comment>
<gene>
    <name evidence="6" type="ORF">JIN83_07965</name>
</gene>
<dbReference type="InterPro" id="IPR017850">
    <property type="entry name" value="Alkaline_phosphatase_core_sf"/>
</dbReference>
<dbReference type="Gene3D" id="3.40.720.10">
    <property type="entry name" value="Alkaline Phosphatase, subunit A"/>
    <property type="match status" value="1"/>
</dbReference>
<reference evidence="6" key="1">
    <citation type="submission" date="2021-01" db="EMBL/GenBank/DDBJ databases">
        <title>Modified the classification status of verrucomicrobia.</title>
        <authorList>
            <person name="Feng X."/>
        </authorList>
    </citation>
    <scope>NUCLEOTIDE SEQUENCE</scope>
    <source>
        <strain evidence="6">5K15</strain>
    </source>
</reference>
<keyword evidence="2" id="KW-0479">Metal-binding</keyword>
<organism evidence="6 7">
    <name type="scientific">Oceaniferula flava</name>
    <dbReference type="NCBI Taxonomy" id="2800421"/>
    <lineage>
        <taxon>Bacteria</taxon>
        <taxon>Pseudomonadati</taxon>
        <taxon>Verrucomicrobiota</taxon>
        <taxon>Verrucomicrobiia</taxon>
        <taxon>Verrucomicrobiales</taxon>
        <taxon>Verrucomicrobiaceae</taxon>
        <taxon>Oceaniferula</taxon>
    </lineage>
</organism>
<dbReference type="PROSITE" id="PS00149">
    <property type="entry name" value="SULFATASE_2"/>
    <property type="match status" value="1"/>
</dbReference>
<comment type="caution">
    <text evidence="6">The sequence shown here is derived from an EMBL/GenBank/DDBJ whole genome shotgun (WGS) entry which is preliminary data.</text>
</comment>
<dbReference type="Proteomes" id="UP000634206">
    <property type="component" value="Unassembled WGS sequence"/>
</dbReference>
<evidence type="ECO:0000256" key="2">
    <source>
        <dbReference type="ARBA" id="ARBA00022723"/>
    </source>
</evidence>
<dbReference type="PANTHER" id="PTHR42693:SF53">
    <property type="entry name" value="ENDO-4-O-SULFATASE"/>
    <property type="match status" value="1"/>
</dbReference>
<keyword evidence="7" id="KW-1185">Reference proteome</keyword>
<dbReference type="SUPFAM" id="SSF53649">
    <property type="entry name" value="Alkaline phosphatase-like"/>
    <property type="match status" value="1"/>
</dbReference>
<sequence>MKAHQTFGMHFPKLGRWLKSAAMLVCLAPALLSAEKPNIIIFLADDLGYGDLGCYGHPIIKTPNIDALASEGVRLTDCHSGGTVCSPSRSSLLTGRTPYRVGFYTIAGPERSHLSSKEVTLAKLLKDDGYDTCFVGKWHLGKFKNQPDPGDHGFDHWFATEVNAFDGPESPAKFIRNGEPVGEVSQWYCDAIVKEASDWMAKRPDPSKPFFLVVSYHEPHTPVHPPEKYSKMYDNDLVNKLETEVAYGEVHRPLNKSIVENKKYYYGTVTQLDDSLGTMMKAVEKLGKDENTMVVFTSDNGPETPVTVQESANQWEDNSRDRSFGTPGHWRGMKRYVYEGGHRVPGIVRLPGKVEAGSVSTQLVNGTDWLPTVCHLAGVEVPSDRTIDGTNIMPALKGTAVEREIPACWMFPVGYDYRYLPSMAMRDGNYSMIGWFEPKRGEQGNSEWVKSTKLNRFALYDLSVDRSQANELSKHRPEDFERLKKKMIALWTNIQEEAPDWKNQ</sequence>
<evidence type="ECO:0000313" key="6">
    <source>
        <dbReference type="EMBL" id="MBK1854892.1"/>
    </source>
</evidence>
<keyword evidence="4" id="KW-0106">Calcium</keyword>
<dbReference type="EMBL" id="JAENIG010000004">
    <property type="protein sequence ID" value="MBK1854892.1"/>
    <property type="molecule type" value="Genomic_DNA"/>
</dbReference>
<proteinExistence type="inferred from homology"/>
<name>A0AAE2V841_9BACT</name>
<protein>
    <submittedName>
        <fullName evidence="6">Sulfatase-like hydrolase/transferase</fullName>
    </submittedName>
</protein>
<dbReference type="Gene3D" id="3.30.1120.10">
    <property type="match status" value="1"/>
</dbReference>
<evidence type="ECO:0000256" key="1">
    <source>
        <dbReference type="ARBA" id="ARBA00008779"/>
    </source>
</evidence>